<dbReference type="InterPro" id="IPR036388">
    <property type="entry name" value="WH-like_DNA-bd_sf"/>
</dbReference>
<accession>A0A167WII0</accession>
<dbReference type="PROSITE" id="PS50931">
    <property type="entry name" value="HTH_LYSR"/>
    <property type="match status" value="1"/>
</dbReference>
<organism evidence="6 7">
    <name type="scientific">Paraburkholderia phytofirmans OLGA172</name>
    <dbReference type="NCBI Taxonomy" id="1417228"/>
    <lineage>
        <taxon>Bacteria</taxon>
        <taxon>Pseudomonadati</taxon>
        <taxon>Pseudomonadota</taxon>
        <taxon>Betaproteobacteria</taxon>
        <taxon>Burkholderiales</taxon>
        <taxon>Burkholderiaceae</taxon>
        <taxon>Paraburkholderia</taxon>
    </lineage>
</organism>
<dbReference type="Pfam" id="PF00126">
    <property type="entry name" value="HTH_1"/>
    <property type="match status" value="1"/>
</dbReference>
<dbReference type="Proteomes" id="UP000076852">
    <property type="component" value="Chromosome 2"/>
</dbReference>
<evidence type="ECO:0000256" key="1">
    <source>
        <dbReference type="ARBA" id="ARBA00009437"/>
    </source>
</evidence>
<dbReference type="InterPro" id="IPR036390">
    <property type="entry name" value="WH_DNA-bd_sf"/>
</dbReference>
<keyword evidence="2" id="KW-0805">Transcription regulation</keyword>
<dbReference type="PANTHER" id="PTHR30537:SF1">
    <property type="entry name" value="HTH-TYPE TRANSCRIPTIONAL REGULATOR PGRR"/>
    <property type="match status" value="1"/>
</dbReference>
<feature type="domain" description="HTH lysR-type" evidence="5">
    <location>
        <begin position="1"/>
        <end position="61"/>
    </location>
</feature>
<evidence type="ECO:0000256" key="2">
    <source>
        <dbReference type="ARBA" id="ARBA00023015"/>
    </source>
</evidence>
<dbReference type="GO" id="GO:0006351">
    <property type="term" value="P:DNA-templated transcription"/>
    <property type="evidence" value="ECO:0007669"/>
    <property type="project" value="TreeGrafter"/>
</dbReference>
<evidence type="ECO:0000259" key="5">
    <source>
        <dbReference type="PROSITE" id="PS50931"/>
    </source>
</evidence>
<keyword evidence="4" id="KW-0804">Transcription</keyword>
<keyword evidence="7" id="KW-1185">Reference proteome</keyword>
<dbReference type="EMBL" id="CP014579">
    <property type="protein sequence ID" value="ANB76923.1"/>
    <property type="molecule type" value="Genomic_DNA"/>
</dbReference>
<dbReference type="GO" id="GO:0043565">
    <property type="term" value="F:sequence-specific DNA binding"/>
    <property type="evidence" value="ECO:0007669"/>
    <property type="project" value="TreeGrafter"/>
</dbReference>
<dbReference type="CDD" id="cd08474">
    <property type="entry name" value="PBP2_CrgA_like_5"/>
    <property type="match status" value="1"/>
</dbReference>
<comment type="similarity">
    <text evidence="1">Belongs to the LysR transcriptional regulatory family.</text>
</comment>
<dbReference type="InterPro" id="IPR058163">
    <property type="entry name" value="LysR-type_TF_proteobact-type"/>
</dbReference>
<name>A0A167WII0_9BURK</name>
<dbReference type="OrthoDB" id="5525645at2"/>
<sequence>MRLNQLDGLLAFWKVAEHRGFSAAAAALEVSPSALSQAIRHLEARLDVRLLNRNTRSVSLTEAGQAYLSRIGPALSDVLEAGEQLHELQGRPSGVLRINAARISTAMVLQPLLAGFLKAYPDVHVELTNDEGYVDIVERGFDAGIRMGESVQKDMIALPLGGPVAVSIVGSPDYFKQHPVPRHPSDLIHHNCVRFRFSGSGAVHKWELEVDGRIVEYEISGNLTISDSLFSVEAALDGIALAYTFEQLALPHIRARKLKRVLSSFSPTFPGFYLYYPSRRQQPAKLKALVNYVLAHSSPETIGMSATVPATDV</sequence>
<dbReference type="AlphaFoldDB" id="A0A167WII0"/>
<dbReference type="GO" id="GO:0003700">
    <property type="term" value="F:DNA-binding transcription factor activity"/>
    <property type="evidence" value="ECO:0007669"/>
    <property type="project" value="InterPro"/>
</dbReference>
<reference evidence="6 7" key="1">
    <citation type="journal article" date="2016" name="Gene">
        <title>PacBio SMRT assembly of a complex multi-replicon genome reveals chlorocatechol degradative operon in a region of genome plasticity.</title>
        <authorList>
            <person name="Ricker N."/>
            <person name="Shen S.Y."/>
            <person name="Goordial J."/>
            <person name="Jin S."/>
            <person name="Fulthorpe R.R."/>
        </authorList>
    </citation>
    <scope>NUCLEOTIDE SEQUENCE [LARGE SCALE GENOMIC DNA]</scope>
    <source>
        <strain evidence="6 7">OLGA172</strain>
    </source>
</reference>
<gene>
    <name evidence="6" type="ORF">AYM40_32790</name>
</gene>
<evidence type="ECO:0000256" key="4">
    <source>
        <dbReference type="ARBA" id="ARBA00023163"/>
    </source>
</evidence>
<dbReference type="InterPro" id="IPR000847">
    <property type="entry name" value="LysR_HTH_N"/>
</dbReference>
<keyword evidence="3" id="KW-0238">DNA-binding</keyword>
<evidence type="ECO:0000313" key="7">
    <source>
        <dbReference type="Proteomes" id="UP000076852"/>
    </source>
</evidence>
<dbReference type="KEGG" id="buz:AYM40_32790"/>
<dbReference type="STRING" id="1804984.AYM40_32790"/>
<evidence type="ECO:0000256" key="3">
    <source>
        <dbReference type="ARBA" id="ARBA00023125"/>
    </source>
</evidence>
<dbReference type="Gene3D" id="1.10.10.10">
    <property type="entry name" value="Winged helix-like DNA-binding domain superfamily/Winged helix DNA-binding domain"/>
    <property type="match status" value="1"/>
</dbReference>
<dbReference type="Pfam" id="PF03466">
    <property type="entry name" value="LysR_substrate"/>
    <property type="match status" value="1"/>
</dbReference>
<dbReference type="SUPFAM" id="SSF53850">
    <property type="entry name" value="Periplasmic binding protein-like II"/>
    <property type="match status" value="1"/>
</dbReference>
<dbReference type="PANTHER" id="PTHR30537">
    <property type="entry name" value="HTH-TYPE TRANSCRIPTIONAL REGULATOR"/>
    <property type="match status" value="1"/>
</dbReference>
<dbReference type="RefSeq" id="WP_063500131.1">
    <property type="nucleotide sequence ID" value="NZ_CP014579.1"/>
</dbReference>
<dbReference type="SUPFAM" id="SSF46785">
    <property type="entry name" value="Winged helix' DNA-binding domain"/>
    <property type="match status" value="1"/>
</dbReference>
<proteinExistence type="inferred from homology"/>
<dbReference type="InterPro" id="IPR005119">
    <property type="entry name" value="LysR_subst-bd"/>
</dbReference>
<protein>
    <recommendedName>
        <fullName evidence="5">HTH lysR-type domain-containing protein</fullName>
    </recommendedName>
</protein>
<dbReference type="Gene3D" id="3.40.190.290">
    <property type="match status" value="1"/>
</dbReference>
<dbReference type="FunFam" id="1.10.10.10:FF:000001">
    <property type="entry name" value="LysR family transcriptional regulator"/>
    <property type="match status" value="1"/>
</dbReference>
<evidence type="ECO:0000313" key="6">
    <source>
        <dbReference type="EMBL" id="ANB76923.1"/>
    </source>
</evidence>